<keyword evidence="3 4" id="KW-0472">Membrane</keyword>
<organism evidence="5 6">
    <name type="scientific">Dictyostelium discoideum</name>
    <name type="common">Social amoeba</name>
    <dbReference type="NCBI Taxonomy" id="44689"/>
    <lineage>
        <taxon>Eukaryota</taxon>
        <taxon>Amoebozoa</taxon>
        <taxon>Evosea</taxon>
        <taxon>Eumycetozoa</taxon>
        <taxon>Dictyostelia</taxon>
        <taxon>Dictyosteliales</taxon>
        <taxon>Dictyosteliaceae</taxon>
        <taxon>Dictyostelium</taxon>
    </lineage>
</organism>
<keyword evidence="4" id="KW-0406">Ion transport</keyword>
<feature type="transmembrane region" description="Helical" evidence="4">
    <location>
        <begin position="99"/>
        <end position="119"/>
    </location>
</feature>
<sequence length="156" mass="18209">MMMKYFHGGIDEIVLFKTWITYDLGSFIGTWFAIFAFSFFYEFFKTFRSIIEINWRRNNNNNDNNNNNNNIKQDEEINMNKISFSFLKGSYPSFTYKEIIGGIFYGIETGMSLILMLIVMLFNTALFFSILMGIVCGNICFGRFNQFKPKSSSSCC</sequence>
<keyword evidence="1 4" id="KW-0812">Transmembrane</keyword>
<keyword evidence="4" id="KW-0186">Copper</keyword>
<comment type="similarity">
    <text evidence="4">Belongs to the copper transporter (Ctr) (TC 1.A.56) family. SLC31A subfamily.</text>
</comment>
<feature type="transmembrane region" description="Helical" evidence="4">
    <location>
        <begin position="125"/>
        <end position="144"/>
    </location>
</feature>
<dbReference type="GO" id="GO:0005375">
    <property type="term" value="F:copper ion transmembrane transporter activity"/>
    <property type="evidence" value="ECO:0007669"/>
    <property type="project" value="UniProtKB-UniRule"/>
</dbReference>
<evidence type="ECO:0000313" key="6">
    <source>
        <dbReference type="Proteomes" id="UP000002195"/>
    </source>
</evidence>
<evidence type="ECO:0000256" key="2">
    <source>
        <dbReference type="ARBA" id="ARBA00022989"/>
    </source>
</evidence>
<gene>
    <name evidence="5" type="ORF">DDB_G0270186</name>
</gene>
<evidence type="ECO:0000256" key="3">
    <source>
        <dbReference type="ARBA" id="ARBA00023136"/>
    </source>
</evidence>
<dbReference type="PANTHER" id="PTHR12483">
    <property type="entry name" value="SOLUTE CARRIER FAMILY 31 COPPER TRANSPORTERS"/>
    <property type="match status" value="1"/>
</dbReference>
<evidence type="ECO:0000313" key="5">
    <source>
        <dbReference type="EMBL" id="EAL72443.1"/>
    </source>
</evidence>
<dbReference type="InterPro" id="IPR007274">
    <property type="entry name" value="Cop_transporter"/>
</dbReference>
<dbReference type="Proteomes" id="UP000002195">
    <property type="component" value="Unassembled WGS sequence"/>
</dbReference>
<dbReference type="PaxDb" id="44689-DDB0190866"/>
<dbReference type="InParanoid" id="Q55C76"/>
<comment type="caution">
    <text evidence="5">The sequence shown here is derived from an EMBL/GenBank/DDBJ whole genome shotgun (WGS) entry which is preliminary data.</text>
</comment>
<evidence type="ECO:0000256" key="1">
    <source>
        <dbReference type="ARBA" id="ARBA00022692"/>
    </source>
</evidence>
<dbReference type="PANTHER" id="PTHR12483:SF119">
    <property type="entry name" value="COPPER TRANSPORT PROTEIN-RELATED"/>
    <property type="match status" value="1"/>
</dbReference>
<dbReference type="VEuPathDB" id="AmoebaDB:DDB_G0270186"/>
<dbReference type="AlphaFoldDB" id="Q55C76"/>
<dbReference type="EMBL" id="AAFI02000005">
    <property type="protein sequence ID" value="EAL72443.1"/>
    <property type="molecule type" value="Genomic_DNA"/>
</dbReference>
<comment type="subcellular location">
    <subcellularLocation>
        <location evidence="4">Membrane</location>
        <topology evidence="4">Multi-pass membrane protein</topology>
    </subcellularLocation>
</comment>
<dbReference type="Pfam" id="PF04145">
    <property type="entry name" value="Ctr"/>
    <property type="match status" value="1"/>
</dbReference>
<feature type="transmembrane region" description="Helical" evidence="4">
    <location>
        <begin position="20"/>
        <end position="41"/>
    </location>
</feature>
<keyword evidence="4" id="KW-0813">Transport</keyword>
<dbReference type="RefSeq" id="XP_646605.1">
    <property type="nucleotide sequence ID" value="XM_641513.1"/>
</dbReference>
<dbReference type="GO" id="GO:0016020">
    <property type="term" value="C:membrane"/>
    <property type="evidence" value="ECO:0007669"/>
    <property type="project" value="UniProtKB-SubCell"/>
</dbReference>
<keyword evidence="6" id="KW-1185">Reference proteome</keyword>
<keyword evidence="4" id="KW-0187">Copper transport</keyword>
<reference evidence="5 6" key="1">
    <citation type="journal article" date="2005" name="Nature">
        <title>The genome of the social amoeba Dictyostelium discoideum.</title>
        <authorList>
            <consortium name="The Dictyostelium discoideum Sequencing Consortium"/>
            <person name="Eichinger L."/>
            <person name="Pachebat J.A."/>
            <person name="Glockner G."/>
            <person name="Rajandream M.A."/>
            <person name="Sucgang R."/>
            <person name="Berriman M."/>
            <person name="Song J."/>
            <person name="Olsen R."/>
            <person name="Szafranski K."/>
            <person name="Xu Q."/>
            <person name="Tunggal B."/>
            <person name="Kummerfeld S."/>
            <person name="Madera M."/>
            <person name="Konfortov B.A."/>
            <person name="Rivero F."/>
            <person name="Bankier A.T."/>
            <person name="Lehmann R."/>
            <person name="Hamlin N."/>
            <person name="Davies R."/>
            <person name="Gaudet P."/>
            <person name="Fey P."/>
            <person name="Pilcher K."/>
            <person name="Chen G."/>
            <person name="Saunders D."/>
            <person name="Sodergren E."/>
            <person name="Davis P."/>
            <person name="Kerhornou A."/>
            <person name="Nie X."/>
            <person name="Hall N."/>
            <person name="Anjard C."/>
            <person name="Hemphill L."/>
            <person name="Bason N."/>
            <person name="Farbrother P."/>
            <person name="Desany B."/>
            <person name="Just E."/>
            <person name="Morio T."/>
            <person name="Rost R."/>
            <person name="Churcher C."/>
            <person name="Cooper J."/>
            <person name="Haydock S."/>
            <person name="van Driessche N."/>
            <person name="Cronin A."/>
            <person name="Goodhead I."/>
            <person name="Muzny D."/>
            <person name="Mourier T."/>
            <person name="Pain A."/>
            <person name="Lu M."/>
            <person name="Harper D."/>
            <person name="Lindsay R."/>
            <person name="Hauser H."/>
            <person name="James K."/>
            <person name="Quiles M."/>
            <person name="Madan Babu M."/>
            <person name="Saito T."/>
            <person name="Buchrieser C."/>
            <person name="Wardroper A."/>
            <person name="Felder M."/>
            <person name="Thangavelu M."/>
            <person name="Johnson D."/>
            <person name="Knights A."/>
            <person name="Loulseged H."/>
            <person name="Mungall K."/>
            <person name="Oliver K."/>
            <person name="Price C."/>
            <person name="Quail M.A."/>
            <person name="Urushihara H."/>
            <person name="Hernandez J."/>
            <person name="Rabbinowitsch E."/>
            <person name="Steffen D."/>
            <person name="Sanders M."/>
            <person name="Ma J."/>
            <person name="Kohara Y."/>
            <person name="Sharp S."/>
            <person name="Simmonds M."/>
            <person name="Spiegler S."/>
            <person name="Tivey A."/>
            <person name="Sugano S."/>
            <person name="White B."/>
            <person name="Walker D."/>
            <person name="Woodward J."/>
            <person name="Winckler T."/>
            <person name="Tanaka Y."/>
            <person name="Shaulsky G."/>
            <person name="Schleicher M."/>
            <person name="Weinstock G."/>
            <person name="Rosenthal A."/>
            <person name="Cox E.C."/>
            <person name="Chisholm R.L."/>
            <person name="Gibbs R."/>
            <person name="Loomis W.F."/>
            <person name="Platzer M."/>
            <person name="Kay R.R."/>
            <person name="Williams J."/>
            <person name="Dear P.H."/>
            <person name="Noegel A.A."/>
            <person name="Barrell B."/>
            <person name="Kuspa A."/>
        </authorList>
    </citation>
    <scope>NUCLEOTIDE SEQUENCE [LARGE SCALE GENOMIC DNA]</scope>
    <source>
        <strain evidence="5 6">AX4</strain>
    </source>
</reference>
<protein>
    <recommendedName>
        <fullName evidence="4">Copper transport protein</fullName>
    </recommendedName>
</protein>
<name>Q55C76_DICDI</name>
<dbReference type="dictyBase" id="DDB_G0270186"/>
<dbReference type="GeneID" id="8617577"/>
<dbReference type="KEGG" id="ddi:DDB_G0270186"/>
<evidence type="ECO:0000256" key="4">
    <source>
        <dbReference type="RuleBase" id="RU367022"/>
    </source>
</evidence>
<proteinExistence type="inferred from homology"/>
<dbReference type="HOGENOM" id="CLU_1689976_0_0_1"/>
<keyword evidence="2 4" id="KW-1133">Transmembrane helix</keyword>
<dbReference type="OMA" id="IEINWRR"/>
<accession>Q55C76</accession>